<dbReference type="InterPro" id="IPR016181">
    <property type="entry name" value="Acyl_CoA_acyltransferase"/>
</dbReference>
<evidence type="ECO:0000313" key="3">
    <source>
        <dbReference type="Proteomes" id="UP000177905"/>
    </source>
</evidence>
<dbReference type="EMBL" id="MEUA01000001">
    <property type="protein sequence ID" value="OGC16857.1"/>
    <property type="molecule type" value="Genomic_DNA"/>
</dbReference>
<dbReference type="PANTHER" id="PTHR41373:SF1">
    <property type="entry name" value="PHOSPHATIDYLGLYCEROL LYSYLTRANSFERASE C-TERMINAL DOMAIN-CONTAINING PROTEIN"/>
    <property type="match status" value="1"/>
</dbReference>
<gene>
    <name evidence="2" type="ORF">A2290_05020</name>
</gene>
<name>A0A1F4S8Z3_UNCSA</name>
<feature type="domain" description="Phosphatidylglycerol lysyltransferase C-terminal" evidence="1">
    <location>
        <begin position="24"/>
        <end position="290"/>
    </location>
</feature>
<dbReference type="SUPFAM" id="SSF55729">
    <property type="entry name" value="Acyl-CoA N-acyltransferases (Nat)"/>
    <property type="match status" value="2"/>
</dbReference>
<dbReference type="InterPro" id="IPR016732">
    <property type="entry name" value="UCP018688"/>
</dbReference>
<dbReference type="InterPro" id="IPR024320">
    <property type="entry name" value="LPG_synthase_C"/>
</dbReference>
<dbReference type="Pfam" id="PF09924">
    <property type="entry name" value="LPG_synthase_C"/>
    <property type="match status" value="1"/>
</dbReference>
<accession>A0A1F4S8Z3</accession>
<dbReference type="PANTHER" id="PTHR41373">
    <property type="entry name" value="DUF2156 DOMAIN-CONTAINING PROTEIN"/>
    <property type="match status" value="1"/>
</dbReference>
<dbReference type="PIRSF" id="PIRSF018688">
    <property type="entry name" value="UCP018688"/>
    <property type="match status" value="1"/>
</dbReference>
<dbReference type="Proteomes" id="UP000177905">
    <property type="component" value="Unassembled WGS sequence"/>
</dbReference>
<proteinExistence type="predicted"/>
<dbReference type="Gene3D" id="3.40.630.30">
    <property type="match status" value="1"/>
</dbReference>
<protein>
    <recommendedName>
        <fullName evidence="1">Phosphatidylglycerol lysyltransferase C-terminal domain-containing protein</fullName>
    </recommendedName>
</protein>
<dbReference type="AlphaFoldDB" id="A0A1F4S8Z3"/>
<evidence type="ECO:0000313" key="2">
    <source>
        <dbReference type="EMBL" id="OGC16857.1"/>
    </source>
</evidence>
<reference evidence="2 3" key="1">
    <citation type="journal article" date="2016" name="Nat. Commun.">
        <title>Thousands of microbial genomes shed light on interconnected biogeochemical processes in an aquifer system.</title>
        <authorList>
            <person name="Anantharaman K."/>
            <person name="Brown C.T."/>
            <person name="Hug L.A."/>
            <person name="Sharon I."/>
            <person name="Castelle C.J."/>
            <person name="Probst A.J."/>
            <person name="Thomas B.C."/>
            <person name="Singh A."/>
            <person name="Wilkins M.J."/>
            <person name="Karaoz U."/>
            <person name="Brodie E.L."/>
            <person name="Williams K.H."/>
            <person name="Hubbard S.S."/>
            <person name="Banfield J.F."/>
        </authorList>
    </citation>
    <scope>NUCLEOTIDE SEQUENCE [LARGE SCALE GENOMIC DNA]</scope>
</reference>
<comment type="caution">
    <text evidence="2">The sequence shown here is derived from an EMBL/GenBank/DDBJ whole genome shotgun (WGS) entry which is preliminary data.</text>
</comment>
<evidence type="ECO:0000259" key="1">
    <source>
        <dbReference type="Pfam" id="PF09924"/>
    </source>
</evidence>
<organism evidence="2 3">
    <name type="scientific">candidate division WOR-1 bacterium RIFOXYB2_FULL_36_35</name>
    <dbReference type="NCBI Taxonomy" id="1802578"/>
    <lineage>
        <taxon>Bacteria</taxon>
        <taxon>Bacillati</taxon>
        <taxon>Saganbacteria</taxon>
    </lineage>
</organism>
<sequence length="296" mass="34640">MIPNYPQFKPILIEDIEIIKKHLALFSRKICELNLANLMVWQDFDRPQFTIINDNLCILVNNLNEKPYFLEPLGNNKLEETVNICLKHVDKLSRVSESFISLIPQHKYNIKCLRSQGDYIYETETLANLKGKKYDGKRNHIKRFIRKFPEYNYVKMDAGLQEQALDLFEQWFEAKEKVKSFHKLSYLSQRKALEMAFSHFKKLDLDGGALMTNEGMKGFMISSPLSNNMTSIHFSYTDVTVQGSSQILLWEGCNKTFNKYKYINLEQDVGISGLRKSKLSYHPLKLERKFEITAKN</sequence>